<evidence type="ECO:0000256" key="1">
    <source>
        <dbReference type="ARBA" id="ARBA00010928"/>
    </source>
</evidence>
<proteinExistence type="inferred from homology"/>
<dbReference type="AlphaFoldDB" id="A0A2A4GWM3"/>
<dbReference type="SUPFAM" id="SSF55347">
    <property type="entry name" value="Glyceraldehyde-3-phosphate dehydrogenase-like, C-terminal domain"/>
    <property type="match status" value="1"/>
</dbReference>
<dbReference type="Pfam" id="PF01408">
    <property type="entry name" value="GFO_IDH_MocA"/>
    <property type="match status" value="1"/>
</dbReference>
<dbReference type="EMBL" id="MWUU01000010">
    <property type="protein sequence ID" value="PCF54743.1"/>
    <property type="molecule type" value="Genomic_DNA"/>
</dbReference>
<feature type="domain" description="Gfo/Idh/MocA-like oxidoreductase C-terminal" evidence="3">
    <location>
        <begin position="130"/>
        <end position="363"/>
    </location>
</feature>
<evidence type="ECO:0000259" key="2">
    <source>
        <dbReference type="Pfam" id="PF01408"/>
    </source>
</evidence>
<dbReference type="InterPro" id="IPR000683">
    <property type="entry name" value="Gfo/Idh/MocA-like_OxRdtase_N"/>
</dbReference>
<name>A0A2A4GWM3_9STAP</name>
<dbReference type="InterPro" id="IPR036291">
    <property type="entry name" value="NAD(P)-bd_dom_sf"/>
</dbReference>
<comment type="similarity">
    <text evidence="1">Belongs to the Gfo/Idh/MocA family.</text>
</comment>
<feature type="domain" description="Gfo/Idh/MocA-like oxidoreductase N-terminal" evidence="2">
    <location>
        <begin position="2"/>
        <end position="118"/>
    </location>
</feature>
<accession>A0A2A4GWM3</accession>
<evidence type="ECO:0000313" key="5">
    <source>
        <dbReference type="Proteomes" id="UP000218335"/>
    </source>
</evidence>
<dbReference type="Gene3D" id="3.30.360.10">
    <property type="entry name" value="Dihydrodipicolinate Reductase, domain 2"/>
    <property type="match status" value="1"/>
</dbReference>
<dbReference type="SUPFAM" id="SSF51735">
    <property type="entry name" value="NAD(P)-binding Rossmann-fold domains"/>
    <property type="match status" value="1"/>
</dbReference>
<gene>
    <name evidence="4" type="ORF">B5C08_08530</name>
</gene>
<evidence type="ECO:0000259" key="3">
    <source>
        <dbReference type="Pfam" id="PF02894"/>
    </source>
</evidence>
<dbReference type="PANTHER" id="PTHR43377">
    <property type="entry name" value="BILIVERDIN REDUCTASE A"/>
    <property type="match status" value="1"/>
</dbReference>
<sequence>MVNYGIVGTGYFGADLARSLVKMADAHVTAIYDPEHGETIATELDADHCESLDALVSRDDVDCVIVASPSYLHREPVVKAAEHGKHVFCEKPIALNYEDCQAMVAACEENQVLFMAGHIMNFFNGVHHAKALIMEGKIGKVLYCHAARTGWEEPQPTVSWKKLRDQSGGHLYHHIHELDCIQFMMGGLPDKVTMVGGNVYHQGEQFGDEDDMLLINLEYEDQRFAVLEYGNAFRWGEHYVLIEGTLGAIKLDLYHTGGTLRVKGEGESHFLIHETQQEDDERTAIYTGRGMDGAIAYGHPGVRTPQWLQTCIDKEMAYLHHILQGGAIDDAYVKLTNGVAALESIATADACTLSLKEDRKVKLSEIVAASSSCNVKKA</sequence>
<protein>
    <submittedName>
        <fullName evidence="4">Oxidoreductase</fullName>
    </submittedName>
</protein>
<evidence type="ECO:0000313" key="4">
    <source>
        <dbReference type="EMBL" id="PCF54743.1"/>
    </source>
</evidence>
<comment type="caution">
    <text evidence="4">The sequence shown here is derived from an EMBL/GenBank/DDBJ whole genome shotgun (WGS) entry which is preliminary data.</text>
</comment>
<dbReference type="Pfam" id="PF02894">
    <property type="entry name" value="GFO_IDH_MocA_C"/>
    <property type="match status" value="1"/>
</dbReference>
<dbReference type="PANTHER" id="PTHR43377:SF1">
    <property type="entry name" value="BILIVERDIN REDUCTASE A"/>
    <property type="match status" value="1"/>
</dbReference>
<dbReference type="Gene3D" id="3.40.50.720">
    <property type="entry name" value="NAD(P)-binding Rossmann-like Domain"/>
    <property type="match status" value="1"/>
</dbReference>
<dbReference type="GO" id="GO:0000166">
    <property type="term" value="F:nucleotide binding"/>
    <property type="evidence" value="ECO:0007669"/>
    <property type="project" value="InterPro"/>
</dbReference>
<dbReference type="RefSeq" id="WP_096593084.1">
    <property type="nucleotide sequence ID" value="NZ_MWRM01000002.1"/>
</dbReference>
<organism evidence="4 5">
    <name type="scientific">Staphylococcus delphini</name>
    <dbReference type="NCBI Taxonomy" id="53344"/>
    <lineage>
        <taxon>Bacteria</taxon>
        <taxon>Bacillati</taxon>
        <taxon>Bacillota</taxon>
        <taxon>Bacilli</taxon>
        <taxon>Bacillales</taxon>
        <taxon>Staphylococcaceae</taxon>
        <taxon>Staphylococcus</taxon>
        <taxon>Staphylococcus intermedius group</taxon>
    </lineage>
</organism>
<reference evidence="4 5" key="1">
    <citation type="journal article" date="2017" name="PLoS ONE">
        <title>Development of a real-time PCR for detection of Staphylococcus pseudintermedius using a novel automated comparison of whole-genome sequences.</title>
        <authorList>
            <person name="Verstappen K.M."/>
            <person name="Huijbregts L."/>
            <person name="Spaninks M."/>
            <person name="Wagenaar J.A."/>
            <person name="Fluit A.C."/>
            <person name="Duim B."/>
        </authorList>
    </citation>
    <scope>NUCLEOTIDE SEQUENCE [LARGE SCALE GENOMIC DNA]</scope>
    <source>
        <strain evidence="4 5">215070706401-1</strain>
    </source>
</reference>
<dbReference type="Proteomes" id="UP000218335">
    <property type="component" value="Unassembled WGS sequence"/>
</dbReference>
<dbReference type="InterPro" id="IPR051450">
    <property type="entry name" value="Gfo/Idh/MocA_Oxidoreductases"/>
</dbReference>
<dbReference type="InterPro" id="IPR004104">
    <property type="entry name" value="Gfo/Idh/MocA-like_OxRdtase_C"/>
</dbReference>